<dbReference type="Proteomes" id="UP001222800">
    <property type="component" value="Chromosome"/>
</dbReference>
<comment type="similarity">
    <text evidence="1">Belongs to the sigma-70 factor family. ECF subfamily.</text>
</comment>
<dbReference type="PANTHER" id="PTHR43133:SF8">
    <property type="entry name" value="RNA POLYMERASE SIGMA FACTOR HI_1459-RELATED"/>
    <property type="match status" value="1"/>
</dbReference>
<organism evidence="8 9">
    <name type="scientific">Tepidibacter hydrothermalis</name>
    <dbReference type="NCBI Taxonomy" id="3036126"/>
    <lineage>
        <taxon>Bacteria</taxon>
        <taxon>Bacillati</taxon>
        <taxon>Bacillota</taxon>
        <taxon>Clostridia</taxon>
        <taxon>Peptostreptococcales</taxon>
        <taxon>Peptostreptococcaceae</taxon>
        <taxon>Tepidibacter</taxon>
    </lineage>
</organism>
<evidence type="ECO:0000256" key="4">
    <source>
        <dbReference type="ARBA" id="ARBA00023125"/>
    </source>
</evidence>
<dbReference type="InterPro" id="IPR013325">
    <property type="entry name" value="RNA_pol_sigma_r2"/>
</dbReference>
<protein>
    <submittedName>
        <fullName evidence="8">Sigma-70 family RNA polymerase sigma factor</fullName>
    </submittedName>
</protein>
<dbReference type="Pfam" id="PF04542">
    <property type="entry name" value="Sigma70_r2"/>
    <property type="match status" value="1"/>
</dbReference>
<keyword evidence="3" id="KW-0731">Sigma factor</keyword>
<dbReference type="Gene3D" id="1.10.10.10">
    <property type="entry name" value="Winged helix-like DNA-binding domain superfamily/Winged helix DNA-binding domain"/>
    <property type="match status" value="1"/>
</dbReference>
<dbReference type="InterPro" id="IPR039425">
    <property type="entry name" value="RNA_pol_sigma-70-like"/>
</dbReference>
<evidence type="ECO:0000256" key="2">
    <source>
        <dbReference type="ARBA" id="ARBA00023015"/>
    </source>
</evidence>
<evidence type="ECO:0000256" key="1">
    <source>
        <dbReference type="ARBA" id="ARBA00010641"/>
    </source>
</evidence>
<keyword evidence="2" id="KW-0805">Transcription regulation</keyword>
<keyword evidence="5" id="KW-0804">Transcription</keyword>
<accession>A0ABY8EA51</accession>
<dbReference type="InterPro" id="IPR007627">
    <property type="entry name" value="RNA_pol_sigma70_r2"/>
</dbReference>
<dbReference type="InterPro" id="IPR036388">
    <property type="entry name" value="WH-like_DNA-bd_sf"/>
</dbReference>
<reference evidence="8 9" key="1">
    <citation type="submission" date="2023-03" db="EMBL/GenBank/DDBJ databases">
        <title>Complete genome sequence of Tepidibacter sp. SWIR-1, isolated from a deep-sea hydrothermal vent.</title>
        <authorList>
            <person name="Li X."/>
        </authorList>
    </citation>
    <scope>NUCLEOTIDE SEQUENCE [LARGE SCALE GENOMIC DNA]</scope>
    <source>
        <strain evidence="8 9">SWIR-1</strain>
    </source>
</reference>
<dbReference type="EMBL" id="CP120733">
    <property type="protein sequence ID" value="WFD09816.1"/>
    <property type="molecule type" value="Genomic_DNA"/>
</dbReference>
<dbReference type="SUPFAM" id="SSF88659">
    <property type="entry name" value="Sigma3 and sigma4 domains of RNA polymerase sigma factors"/>
    <property type="match status" value="1"/>
</dbReference>
<evidence type="ECO:0000259" key="7">
    <source>
        <dbReference type="Pfam" id="PF08281"/>
    </source>
</evidence>
<dbReference type="InterPro" id="IPR014284">
    <property type="entry name" value="RNA_pol_sigma-70_dom"/>
</dbReference>
<evidence type="ECO:0000256" key="5">
    <source>
        <dbReference type="ARBA" id="ARBA00023163"/>
    </source>
</evidence>
<keyword evidence="4" id="KW-0238">DNA-binding</keyword>
<dbReference type="PANTHER" id="PTHR43133">
    <property type="entry name" value="RNA POLYMERASE ECF-TYPE SIGMA FACTO"/>
    <property type="match status" value="1"/>
</dbReference>
<dbReference type="Pfam" id="PF08281">
    <property type="entry name" value="Sigma70_r4_2"/>
    <property type="match status" value="1"/>
</dbReference>
<gene>
    <name evidence="8" type="ORF">P4S50_15665</name>
</gene>
<feature type="domain" description="RNA polymerase sigma-70 region 2" evidence="6">
    <location>
        <begin position="22"/>
        <end position="86"/>
    </location>
</feature>
<evidence type="ECO:0000256" key="3">
    <source>
        <dbReference type="ARBA" id="ARBA00023082"/>
    </source>
</evidence>
<proteinExistence type="inferred from homology"/>
<dbReference type="Gene3D" id="1.10.1740.10">
    <property type="match status" value="1"/>
</dbReference>
<dbReference type="SUPFAM" id="SSF88946">
    <property type="entry name" value="Sigma2 domain of RNA polymerase sigma factors"/>
    <property type="match status" value="1"/>
</dbReference>
<feature type="domain" description="RNA polymerase sigma factor 70 region 4 type 2" evidence="7">
    <location>
        <begin position="115"/>
        <end position="164"/>
    </location>
</feature>
<name>A0ABY8EA51_9FIRM</name>
<dbReference type="InterPro" id="IPR013249">
    <property type="entry name" value="RNA_pol_sigma70_r4_t2"/>
</dbReference>
<dbReference type="NCBIfam" id="TIGR02937">
    <property type="entry name" value="sigma70-ECF"/>
    <property type="match status" value="1"/>
</dbReference>
<sequence length="178" mass="21089">MIKIFRILRRKQLKEEQFQIDYEKYYTVVYKQLYYLLGSNELAEDITQEVFIKYYNTKEDIEFVGAWLSKVATNLALNHIRGEKRRLKREENMLEDVNNIFSIEDQIFRNEQIKSVRNILSSLSNEQSTCLILKFSGYSYEEIHNATGIPKNNISQIIARGKKKFLKLYEGEGDLNVL</sequence>
<evidence type="ECO:0000313" key="9">
    <source>
        <dbReference type="Proteomes" id="UP001222800"/>
    </source>
</evidence>
<evidence type="ECO:0000259" key="6">
    <source>
        <dbReference type="Pfam" id="PF04542"/>
    </source>
</evidence>
<evidence type="ECO:0000313" key="8">
    <source>
        <dbReference type="EMBL" id="WFD09816.1"/>
    </source>
</evidence>
<keyword evidence="9" id="KW-1185">Reference proteome</keyword>
<dbReference type="InterPro" id="IPR013324">
    <property type="entry name" value="RNA_pol_sigma_r3/r4-like"/>
</dbReference>
<dbReference type="RefSeq" id="WP_277731769.1">
    <property type="nucleotide sequence ID" value="NZ_CP120733.1"/>
</dbReference>